<evidence type="ECO:0000313" key="3">
    <source>
        <dbReference type="Proteomes" id="UP000177649"/>
    </source>
</evidence>
<evidence type="ECO:0000256" key="1">
    <source>
        <dbReference type="SAM" id="Phobius"/>
    </source>
</evidence>
<comment type="caution">
    <text evidence="2">The sequence shown here is derived from an EMBL/GenBank/DDBJ whole genome shotgun (WGS) entry which is preliminary data.</text>
</comment>
<reference evidence="2 3" key="1">
    <citation type="journal article" date="2016" name="Nat. Commun.">
        <title>Thousands of microbial genomes shed light on interconnected biogeochemical processes in an aquifer system.</title>
        <authorList>
            <person name="Anantharaman K."/>
            <person name="Brown C.T."/>
            <person name="Hug L.A."/>
            <person name="Sharon I."/>
            <person name="Castelle C.J."/>
            <person name="Probst A.J."/>
            <person name="Thomas B.C."/>
            <person name="Singh A."/>
            <person name="Wilkins M.J."/>
            <person name="Karaoz U."/>
            <person name="Brodie E.L."/>
            <person name="Williams K.H."/>
            <person name="Hubbard S.S."/>
            <person name="Banfield J.F."/>
        </authorList>
    </citation>
    <scope>NUCLEOTIDE SEQUENCE [LARGE SCALE GENOMIC DNA]</scope>
</reference>
<dbReference type="SUPFAM" id="SSF54523">
    <property type="entry name" value="Pili subunits"/>
    <property type="match status" value="1"/>
</dbReference>
<dbReference type="InterPro" id="IPR045584">
    <property type="entry name" value="Pilin-like"/>
</dbReference>
<name>A0A1G2Q1R7_9BACT</name>
<evidence type="ECO:0000313" key="2">
    <source>
        <dbReference type="EMBL" id="OHA54518.1"/>
    </source>
</evidence>
<proteinExistence type="predicted"/>
<evidence type="ECO:0008006" key="4">
    <source>
        <dbReference type="Google" id="ProtNLM"/>
    </source>
</evidence>
<dbReference type="InterPro" id="IPR012902">
    <property type="entry name" value="N_methyl_site"/>
</dbReference>
<dbReference type="Pfam" id="PF07963">
    <property type="entry name" value="N_methyl"/>
    <property type="match status" value="1"/>
</dbReference>
<dbReference type="Proteomes" id="UP000177649">
    <property type="component" value="Unassembled WGS sequence"/>
</dbReference>
<sequence>MKNKKSKIGGFTLIEMIVALGVFMAVMTITLSAFLNIMDIQKKTEAFRKVNDNLNFAMEAMMREIREGEDYCPSGCVTGTFSFTNKDDKKVDYRLNNEHIKRQILSESIFGLMLTSDEIKITKLSFTVRGNVVNDQKQPLVTIAISGETGIKEKLKSKLNLQATVSQRKLDSQ</sequence>
<keyword evidence="1" id="KW-0472">Membrane</keyword>
<dbReference type="STRING" id="1802370.A2Z62_00555"/>
<keyword evidence="1" id="KW-1133">Transmembrane helix</keyword>
<dbReference type="EMBL" id="MHTA01000009">
    <property type="protein sequence ID" value="OHA54518.1"/>
    <property type="molecule type" value="Genomic_DNA"/>
</dbReference>
<dbReference type="AlphaFoldDB" id="A0A1G2Q1R7"/>
<organism evidence="2 3">
    <name type="scientific">Candidatus Terrybacteria bacterium RIFCSPLOWO2_02_42_20</name>
    <dbReference type="NCBI Taxonomy" id="1802370"/>
    <lineage>
        <taxon>Bacteria</taxon>
        <taxon>Candidatus Terryibacteriota</taxon>
    </lineage>
</organism>
<accession>A0A1G2Q1R7</accession>
<dbReference type="PROSITE" id="PS00409">
    <property type="entry name" value="PROKAR_NTER_METHYL"/>
    <property type="match status" value="1"/>
</dbReference>
<feature type="transmembrane region" description="Helical" evidence="1">
    <location>
        <begin position="12"/>
        <end position="35"/>
    </location>
</feature>
<gene>
    <name evidence="2" type="ORF">A2Z62_00555</name>
</gene>
<protein>
    <recommendedName>
        <fullName evidence="4">Prepilin-type N-terminal cleavage/methylation domain-containing protein</fullName>
    </recommendedName>
</protein>
<keyword evidence="1" id="KW-0812">Transmembrane</keyword>